<dbReference type="PANTHER" id="PTHR11661:SF2">
    <property type="entry name" value="LARGE RIBOSOMAL SUBUNIT PROTEIN UL11"/>
    <property type="match status" value="1"/>
</dbReference>
<evidence type="ECO:0000256" key="1">
    <source>
        <dbReference type="ARBA" id="ARBA00010537"/>
    </source>
</evidence>
<comment type="similarity">
    <text evidence="1 4">Belongs to the universal ribosomal protein uL11 family.</text>
</comment>
<dbReference type="EMBL" id="JBAMZK010000026">
    <property type="protein sequence ID" value="KAL0503650.1"/>
    <property type="molecule type" value="Genomic_DNA"/>
</dbReference>
<dbReference type="PANTHER" id="PTHR11661">
    <property type="entry name" value="60S RIBOSOMAL PROTEIN L12"/>
    <property type="match status" value="1"/>
</dbReference>
<dbReference type="Gene3D" id="1.10.10.250">
    <property type="entry name" value="Ribosomal protein L11, C-terminal domain"/>
    <property type="match status" value="1"/>
</dbReference>
<dbReference type="InterPro" id="IPR000911">
    <property type="entry name" value="Ribosomal_uL11"/>
</dbReference>
<reference evidence="7 8" key="1">
    <citation type="submission" date="2024-02" db="EMBL/GenBank/DDBJ databases">
        <title>FIRST GENOME SEQUENCES OF Leishmania (Viannia) shawi, Leishmania (Viannia) lindenbergi AND Leishmania (Viannia) utingensis.</title>
        <authorList>
            <person name="Resadore F."/>
            <person name="Custodio M.G.F."/>
            <person name="Boite M.C."/>
            <person name="Cupolillo E."/>
            <person name="Ferreira G.E.M."/>
        </authorList>
    </citation>
    <scope>NUCLEOTIDE SEQUENCE [LARGE SCALE GENOMIC DNA]</scope>
    <source>
        <strain evidence="7 8">MHOM/BR/1966/M15733</strain>
    </source>
</reference>
<evidence type="ECO:0000256" key="2">
    <source>
        <dbReference type="ARBA" id="ARBA00022980"/>
    </source>
</evidence>
<dbReference type="HAMAP" id="MF_00736">
    <property type="entry name" value="Ribosomal_uL11"/>
    <property type="match status" value="1"/>
</dbReference>
<name>A0AAW3ACB7_9TRYP</name>
<dbReference type="FunFam" id="3.30.1550.10:FF:000002">
    <property type="entry name" value="60S ribosomal protein L12"/>
    <property type="match status" value="1"/>
</dbReference>
<dbReference type="GO" id="GO:0006412">
    <property type="term" value="P:translation"/>
    <property type="evidence" value="ECO:0007669"/>
    <property type="project" value="InterPro"/>
</dbReference>
<dbReference type="GO" id="GO:0070180">
    <property type="term" value="F:large ribosomal subunit rRNA binding"/>
    <property type="evidence" value="ECO:0007669"/>
    <property type="project" value="TreeGrafter"/>
</dbReference>
<dbReference type="GO" id="GO:0003735">
    <property type="term" value="F:structural constituent of ribosome"/>
    <property type="evidence" value="ECO:0007669"/>
    <property type="project" value="InterPro"/>
</dbReference>
<dbReference type="Proteomes" id="UP001500131">
    <property type="component" value="Unassembled WGS sequence"/>
</dbReference>
<dbReference type="InterPro" id="IPR036769">
    <property type="entry name" value="Ribosomal_uL11_C_sf"/>
</dbReference>
<proteinExistence type="inferred from homology"/>
<feature type="domain" description="Large ribosomal subunit protein uL11 N-terminal" evidence="6">
    <location>
        <begin position="15"/>
        <end position="67"/>
    </location>
</feature>
<dbReference type="SUPFAM" id="SSF46906">
    <property type="entry name" value="Ribosomal protein L11, C-terminal domain"/>
    <property type="match status" value="1"/>
</dbReference>
<dbReference type="GO" id="GO:0022625">
    <property type="term" value="C:cytosolic large ribosomal subunit"/>
    <property type="evidence" value="ECO:0007669"/>
    <property type="project" value="TreeGrafter"/>
</dbReference>
<keyword evidence="8" id="KW-1185">Reference proteome</keyword>
<gene>
    <name evidence="7" type="ORF">Q4I31_004403</name>
</gene>
<dbReference type="Pfam" id="PF03946">
    <property type="entry name" value="Ribosomal_L11_N"/>
    <property type="match status" value="1"/>
</dbReference>
<evidence type="ECO:0000313" key="8">
    <source>
        <dbReference type="Proteomes" id="UP001500131"/>
    </source>
</evidence>
<dbReference type="Gene3D" id="3.30.1550.10">
    <property type="entry name" value="Ribosomal protein L11/L12, N-terminal domain"/>
    <property type="match status" value="1"/>
</dbReference>
<evidence type="ECO:0000259" key="5">
    <source>
        <dbReference type="Pfam" id="PF00298"/>
    </source>
</evidence>
<dbReference type="SMART" id="SM00649">
    <property type="entry name" value="RL11"/>
    <property type="match status" value="1"/>
</dbReference>
<dbReference type="InterPro" id="IPR036796">
    <property type="entry name" value="Ribosomal_uL11_N_sf"/>
</dbReference>
<evidence type="ECO:0000313" key="7">
    <source>
        <dbReference type="EMBL" id="KAL0503650.1"/>
    </source>
</evidence>
<evidence type="ECO:0000259" key="6">
    <source>
        <dbReference type="Pfam" id="PF03946"/>
    </source>
</evidence>
<comment type="caution">
    <text evidence="7">The sequence shown here is derived from an EMBL/GenBank/DDBJ whole genome shotgun (WGS) entry which is preliminary data.</text>
</comment>
<dbReference type="FunFam" id="1.10.10.250:FF:000009">
    <property type="entry name" value="60S ribosomal protein L12"/>
    <property type="match status" value="1"/>
</dbReference>
<dbReference type="CDD" id="cd00349">
    <property type="entry name" value="Ribosomal_L11"/>
    <property type="match status" value="1"/>
</dbReference>
<sequence>MPPKFDPNQEIIVVVRAVGGEVAATASLAPKVGPLGLNAKKIGEDIAKCTKDWKGLKVTCELRVKNRVATVVVTPSVASRLIRALKEPPRDRKKVKNIKHSGNIPFSEIVKIAKESQAKSMGSDLKAVVMDVLGTAVSIGCTVDGESPRDIQAKVQEGKLKVPN</sequence>
<dbReference type="SUPFAM" id="SSF54747">
    <property type="entry name" value="Ribosomal L11/L12e N-terminal domain"/>
    <property type="match status" value="1"/>
</dbReference>
<dbReference type="InterPro" id="IPR020783">
    <property type="entry name" value="Ribosomal_uL11_C"/>
</dbReference>
<organism evidence="7 8">
    <name type="scientific">Leishmania lindenbergi</name>
    <dbReference type="NCBI Taxonomy" id="651832"/>
    <lineage>
        <taxon>Eukaryota</taxon>
        <taxon>Discoba</taxon>
        <taxon>Euglenozoa</taxon>
        <taxon>Kinetoplastea</taxon>
        <taxon>Metakinetoplastina</taxon>
        <taxon>Trypanosomatida</taxon>
        <taxon>Trypanosomatidae</taxon>
        <taxon>Leishmaniinae</taxon>
        <taxon>Leishmania</taxon>
    </lineage>
</organism>
<keyword evidence="3 4" id="KW-0687">Ribonucleoprotein</keyword>
<accession>A0AAW3ACB7</accession>
<evidence type="ECO:0000256" key="4">
    <source>
        <dbReference type="RuleBase" id="RU003978"/>
    </source>
</evidence>
<protein>
    <submittedName>
        <fullName evidence="7">Ribosomal protein L11, N-terminal domain</fullName>
    </submittedName>
</protein>
<dbReference type="AlphaFoldDB" id="A0AAW3ACB7"/>
<dbReference type="InterPro" id="IPR020784">
    <property type="entry name" value="Ribosomal_uL11_N"/>
</dbReference>
<dbReference type="Pfam" id="PF00298">
    <property type="entry name" value="Ribosomal_L11"/>
    <property type="match status" value="1"/>
</dbReference>
<evidence type="ECO:0000256" key="3">
    <source>
        <dbReference type="ARBA" id="ARBA00023274"/>
    </source>
</evidence>
<feature type="domain" description="Large ribosomal subunit protein uL11 C-terminal" evidence="5">
    <location>
        <begin position="74"/>
        <end position="143"/>
    </location>
</feature>
<keyword evidence="2 4" id="KW-0689">Ribosomal protein</keyword>